<feature type="transmembrane region" description="Helical" evidence="7">
    <location>
        <begin position="421"/>
        <end position="443"/>
    </location>
</feature>
<feature type="transmembrane region" description="Helical" evidence="7">
    <location>
        <begin position="394"/>
        <end position="414"/>
    </location>
</feature>
<feature type="transmembrane region" description="Helical" evidence="7">
    <location>
        <begin position="220"/>
        <end position="240"/>
    </location>
</feature>
<feature type="transmembrane region" description="Helical" evidence="7">
    <location>
        <begin position="278"/>
        <end position="302"/>
    </location>
</feature>
<feature type="transmembrane region" description="Helical" evidence="7">
    <location>
        <begin position="508"/>
        <end position="530"/>
    </location>
</feature>
<evidence type="ECO:0000256" key="4">
    <source>
        <dbReference type="ARBA" id="ARBA00022801"/>
    </source>
</evidence>
<evidence type="ECO:0000256" key="5">
    <source>
        <dbReference type="ARBA" id="ARBA00022989"/>
    </source>
</evidence>
<sequence length="604" mass="68971">MFCEYFFRFFCFIIIAPLFGGFSVLVFAKDNYDSSYVFLIVTKQNSVKSQRYCVNFQQWRTTYIDSSPQGIGKKHLKLGWLGKVNSTKICQRSPFFTCDDNTVVPLDYRLSEEDKSCLPFIHNRTNTMKTLVQYKVNQLMNVGATAGIFLVEKGSNYSGRWPDYLFSEFYDPDVDQSITMPIFFMYKHAFNEILKEFGDGVSSKPVYFTFYRPKSLSWDLSMLIIWLLAVFCVGIGGYWAGHRKNCEEKLGLESRFASSLISAEAQKKLEHDDDKATAPANCLFVVIAMIIVVGILMLGFYFRHVMVYIFNVILSIVGTFSMHRCLSSAYNYFCRCNQCKVCISASDISQAIFKRDLLSNYECCCGRPRESSVLLFIFSAGFCILWFFSRRNPYAFILLDFINVTLCLHVLKWIRFPNLKWLTVLLLCMFVYDMFMVFGTPYLTKSGCSVMIEVAAGTDCMKSNTGYPVAPVSGDIPEKFPMLFQVPRLSDPMLSCIDLEIEKEYRPVILGLGDVIVPGYLISFCFTVDFSAKTRHLYGVVSVVGYSFGLIATFFALTAMESAQPALIYLIPFTLLPIIALSLIRKEFKLLWNGCFTKSEVSDY</sequence>
<keyword evidence="6 7" id="KW-0472">Membrane</keyword>
<dbReference type="WBParaSite" id="SMUV_0000658901-mRNA-1">
    <property type="protein sequence ID" value="SMUV_0000658901-mRNA-1"/>
    <property type="gene ID" value="SMUV_0000658901"/>
</dbReference>
<name>A0A0N5APK8_9BILA</name>
<dbReference type="AlphaFoldDB" id="A0A0N5APK8"/>
<keyword evidence="8" id="KW-1185">Reference proteome</keyword>
<proteinExistence type="inferred from homology"/>
<evidence type="ECO:0000256" key="6">
    <source>
        <dbReference type="ARBA" id="ARBA00023136"/>
    </source>
</evidence>
<dbReference type="GO" id="GO:0098554">
    <property type="term" value="C:cytoplasmic side of endoplasmic reticulum membrane"/>
    <property type="evidence" value="ECO:0007669"/>
    <property type="project" value="TreeGrafter"/>
</dbReference>
<feature type="transmembrane region" description="Helical" evidence="7">
    <location>
        <begin position="566"/>
        <end position="584"/>
    </location>
</feature>
<dbReference type="GO" id="GO:0030660">
    <property type="term" value="C:Golgi-associated vesicle membrane"/>
    <property type="evidence" value="ECO:0007669"/>
    <property type="project" value="TreeGrafter"/>
</dbReference>
<keyword evidence="3 7" id="KW-0812">Transmembrane</keyword>
<dbReference type="Pfam" id="PF04258">
    <property type="entry name" value="Peptidase_A22B"/>
    <property type="match status" value="1"/>
</dbReference>
<evidence type="ECO:0000256" key="3">
    <source>
        <dbReference type="ARBA" id="ARBA00022692"/>
    </source>
</evidence>
<evidence type="ECO:0000313" key="9">
    <source>
        <dbReference type="WBParaSite" id="SMUV_0000658901-mRNA-1"/>
    </source>
</evidence>
<protein>
    <submittedName>
        <fullName evidence="9">Signal peptide peptidase-like 2B</fullName>
    </submittedName>
</protein>
<reference evidence="9" key="1">
    <citation type="submission" date="2017-02" db="UniProtKB">
        <authorList>
            <consortium name="WormBaseParasite"/>
        </authorList>
    </citation>
    <scope>IDENTIFICATION</scope>
</reference>
<dbReference type="PANTHER" id="PTHR12174:SF103">
    <property type="entry name" value="INTRAMEMBRANE PROTEASE (IMPAS) FAMILY"/>
    <property type="match status" value="1"/>
</dbReference>
<feature type="transmembrane region" description="Helical" evidence="7">
    <location>
        <begin position="537"/>
        <end position="560"/>
    </location>
</feature>
<dbReference type="GO" id="GO:0033619">
    <property type="term" value="P:membrane protein proteolysis"/>
    <property type="evidence" value="ECO:0007669"/>
    <property type="project" value="TreeGrafter"/>
</dbReference>
<dbReference type="GO" id="GO:0098553">
    <property type="term" value="C:lumenal side of endoplasmic reticulum membrane"/>
    <property type="evidence" value="ECO:0007669"/>
    <property type="project" value="TreeGrafter"/>
</dbReference>
<organism evidence="8 9">
    <name type="scientific">Syphacia muris</name>
    <dbReference type="NCBI Taxonomy" id="451379"/>
    <lineage>
        <taxon>Eukaryota</taxon>
        <taxon>Metazoa</taxon>
        <taxon>Ecdysozoa</taxon>
        <taxon>Nematoda</taxon>
        <taxon>Chromadorea</taxon>
        <taxon>Rhabditida</taxon>
        <taxon>Spirurina</taxon>
        <taxon>Oxyuridomorpha</taxon>
        <taxon>Oxyuroidea</taxon>
        <taxon>Oxyuridae</taxon>
        <taxon>Syphacia</taxon>
    </lineage>
</organism>
<dbReference type="GO" id="GO:0042500">
    <property type="term" value="F:aspartic endopeptidase activity, intramembrane cleaving"/>
    <property type="evidence" value="ECO:0007669"/>
    <property type="project" value="InterPro"/>
</dbReference>
<dbReference type="Proteomes" id="UP000046393">
    <property type="component" value="Unplaced"/>
</dbReference>
<evidence type="ECO:0000256" key="2">
    <source>
        <dbReference type="ARBA" id="ARBA00006859"/>
    </source>
</evidence>
<keyword evidence="5 7" id="KW-1133">Transmembrane helix</keyword>
<evidence type="ECO:0000313" key="8">
    <source>
        <dbReference type="Proteomes" id="UP000046393"/>
    </source>
</evidence>
<dbReference type="SMART" id="SM00730">
    <property type="entry name" value="PSN"/>
    <property type="match status" value="1"/>
</dbReference>
<accession>A0A0N5APK8</accession>
<dbReference type="PANTHER" id="PTHR12174">
    <property type="entry name" value="SIGNAL PEPTIDE PEPTIDASE"/>
    <property type="match status" value="1"/>
</dbReference>
<dbReference type="GO" id="GO:0005765">
    <property type="term" value="C:lysosomal membrane"/>
    <property type="evidence" value="ECO:0007669"/>
    <property type="project" value="TreeGrafter"/>
</dbReference>
<feature type="transmembrane region" description="Helical" evidence="7">
    <location>
        <begin position="6"/>
        <end position="28"/>
    </location>
</feature>
<dbReference type="InterPro" id="IPR006639">
    <property type="entry name" value="Preselin/SPP"/>
</dbReference>
<keyword evidence="4" id="KW-0378">Hydrolase</keyword>
<evidence type="ECO:0000256" key="1">
    <source>
        <dbReference type="ARBA" id="ARBA00004127"/>
    </source>
</evidence>
<feature type="transmembrane region" description="Helical" evidence="7">
    <location>
        <begin position="371"/>
        <end position="388"/>
    </location>
</feature>
<comment type="similarity">
    <text evidence="2">Belongs to the peptidase A22B family.</text>
</comment>
<evidence type="ECO:0000256" key="7">
    <source>
        <dbReference type="SAM" id="Phobius"/>
    </source>
</evidence>
<comment type="subcellular location">
    <subcellularLocation>
        <location evidence="1">Endomembrane system</location>
        <topology evidence="1">Multi-pass membrane protein</topology>
    </subcellularLocation>
</comment>
<dbReference type="InterPro" id="IPR007369">
    <property type="entry name" value="Peptidase_A22B_SPP"/>
</dbReference>